<dbReference type="EMBL" id="DVGB01000005">
    <property type="protein sequence ID" value="HIR00784.1"/>
    <property type="molecule type" value="Genomic_DNA"/>
</dbReference>
<keyword evidence="2" id="KW-1133">Transmembrane helix</keyword>
<feature type="transmembrane region" description="Helical" evidence="2">
    <location>
        <begin position="20"/>
        <end position="46"/>
    </location>
</feature>
<name>A0A9D1D265_9ACTN</name>
<sequence length="189" mass="20542">MTKRQKTLKERLGDAASSLVFLVVVFLGLAVGTFGIGVVLIALNYLSTGDYDISRQLTLTEGAGDFLRNILLIVWTLAAILVGYFLGFKAHRKFKMDDLSSKRIQKAKAQIARDTDYVINELERDSKKRIEAAKARIAAREAKAVREAEEAQRAAGAAGDTADSRNSAPYGAAKESAPDDEDAASYPTE</sequence>
<dbReference type="Proteomes" id="UP000824261">
    <property type="component" value="Unassembled WGS sequence"/>
</dbReference>
<evidence type="ECO:0000313" key="3">
    <source>
        <dbReference type="EMBL" id="HIR00784.1"/>
    </source>
</evidence>
<proteinExistence type="predicted"/>
<organism evidence="3 4">
    <name type="scientific">Candidatus Aveggerthella stercoripullorum</name>
    <dbReference type="NCBI Taxonomy" id="2840688"/>
    <lineage>
        <taxon>Bacteria</taxon>
        <taxon>Bacillati</taxon>
        <taxon>Actinomycetota</taxon>
        <taxon>Coriobacteriia</taxon>
        <taxon>Eggerthellales</taxon>
        <taxon>Eggerthellaceae</taxon>
        <taxon>Eggerthellaceae incertae sedis</taxon>
        <taxon>Candidatus Aveggerthella</taxon>
    </lineage>
</organism>
<reference evidence="3" key="2">
    <citation type="journal article" date="2021" name="PeerJ">
        <title>Extensive microbial diversity within the chicken gut microbiome revealed by metagenomics and culture.</title>
        <authorList>
            <person name="Gilroy R."/>
            <person name="Ravi A."/>
            <person name="Getino M."/>
            <person name="Pursley I."/>
            <person name="Horton D.L."/>
            <person name="Alikhan N.F."/>
            <person name="Baker D."/>
            <person name="Gharbi K."/>
            <person name="Hall N."/>
            <person name="Watson M."/>
            <person name="Adriaenssens E.M."/>
            <person name="Foster-Nyarko E."/>
            <person name="Jarju S."/>
            <person name="Secka A."/>
            <person name="Antonio M."/>
            <person name="Oren A."/>
            <person name="Chaudhuri R.R."/>
            <person name="La Ragione R."/>
            <person name="Hildebrand F."/>
            <person name="Pallen M.J."/>
        </authorList>
    </citation>
    <scope>NUCLEOTIDE SEQUENCE</scope>
    <source>
        <strain evidence="3">ChiGjej1B1-2707</strain>
    </source>
</reference>
<keyword evidence="2" id="KW-0472">Membrane</keyword>
<feature type="transmembrane region" description="Helical" evidence="2">
    <location>
        <begin position="66"/>
        <end position="86"/>
    </location>
</feature>
<evidence type="ECO:0000256" key="1">
    <source>
        <dbReference type="SAM" id="MobiDB-lite"/>
    </source>
</evidence>
<accession>A0A9D1D265</accession>
<gene>
    <name evidence="3" type="ORF">IAA69_00680</name>
</gene>
<reference evidence="3" key="1">
    <citation type="submission" date="2020-10" db="EMBL/GenBank/DDBJ databases">
        <authorList>
            <person name="Gilroy R."/>
        </authorList>
    </citation>
    <scope>NUCLEOTIDE SEQUENCE</scope>
    <source>
        <strain evidence="3">ChiGjej1B1-2707</strain>
    </source>
</reference>
<dbReference type="AlphaFoldDB" id="A0A9D1D265"/>
<protein>
    <submittedName>
        <fullName evidence="3">Uncharacterized protein</fullName>
    </submittedName>
</protein>
<keyword evidence="2" id="KW-0812">Transmembrane</keyword>
<evidence type="ECO:0000313" key="4">
    <source>
        <dbReference type="Proteomes" id="UP000824261"/>
    </source>
</evidence>
<comment type="caution">
    <text evidence="3">The sequence shown here is derived from an EMBL/GenBank/DDBJ whole genome shotgun (WGS) entry which is preliminary data.</text>
</comment>
<evidence type="ECO:0000256" key="2">
    <source>
        <dbReference type="SAM" id="Phobius"/>
    </source>
</evidence>
<feature type="region of interest" description="Disordered" evidence="1">
    <location>
        <begin position="148"/>
        <end position="189"/>
    </location>
</feature>